<reference evidence="4" key="1">
    <citation type="submission" date="2013-03" db="EMBL/GenBank/DDBJ databases">
        <title>Genome sequence of Chthonomonas calidirosea, the first sequenced genome from the Armatimonadetes phylum (formally candidate division OP10).</title>
        <authorList>
            <person name="Lee K.C.Y."/>
            <person name="Morgan X.C."/>
            <person name="Dunfield P.F."/>
            <person name="Tamas I."/>
            <person name="Houghton K.M."/>
            <person name="Vyssotski M."/>
            <person name="Ryan J.L.J."/>
            <person name="Lagutin K."/>
            <person name="McDonald I.R."/>
            <person name="Stott M.B."/>
        </authorList>
    </citation>
    <scope>NUCLEOTIDE SEQUENCE [LARGE SCALE GENOMIC DNA]</scope>
    <source>
        <strain evidence="4">DSM 23976 / ICMP 18418 / T49</strain>
    </source>
</reference>
<evidence type="ECO:0000259" key="2">
    <source>
        <dbReference type="Pfam" id="PF13229"/>
    </source>
</evidence>
<dbReference type="Pfam" id="PF13229">
    <property type="entry name" value="Beta_helix"/>
    <property type="match status" value="1"/>
</dbReference>
<dbReference type="GO" id="GO:0016829">
    <property type="term" value="F:lyase activity"/>
    <property type="evidence" value="ECO:0007669"/>
    <property type="project" value="UniProtKB-KW"/>
</dbReference>
<gene>
    <name evidence="3" type="ORF">CCALI_00184</name>
</gene>
<dbReference type="eggNOG" id="COG3420">
    <property type="taxonomic scope" value="Bacteria"/>
</dbReference>
<dbReference type="Proteomes" id="UP000014227">
    <property type="component" value="Chromosome I"/>
</dbReference>
<accession>S0EUK7</accession>
<evidence type="ECO:0000313" key="3">
    <source>
        <dbReference type="EMBL" id="CCW34022.1"/>
    </source>
</evidence>
<dbReference type="InterPro" id="IPR012334">
    <property type="entry name" value="Pectin_lyas_fold"/>
</dbReference>
<feature type="signal peptide" evidence="1">
    <location>
        <begin position="1"/>
        <end position="25"/>
    </location>
</feature>
<evidence type="ECO:0000256" key="1">
    <source>
        <dbReference type="SAM" id="SignalP"/>
    </source>
</evidence>
<dbReference type="STRING" id="454171.CP488_00972"/>
<feature type="chain" id="PRO_5004485768" evidence="1">
    <location>
        <begin position="26"/>
        <end position="709"/>
    </location>
</feature>
<feature type="domain" description="Right handed beta helix" evidence="2">
    <location>
        <begin position="391"/>
        <end position="568"/>
    </location>
</feature>
<dbReference type="InterPro" id="IPR006626">
    <property type="entry name" value="PbH1"/>
</dbReference>
<dbReference type="PANTHER" id="PTHR36453">
    <property type="entry name" value="SECRETED PROTEIN-RELATED"/>
    <property type="match status" value="1"/>
</dbReference>
<dbReference type="Gene3D" id="2.160.20.10">
    <property type="entry name" value="Single-stranded right-handed beta-helix, Pectin lyase-like"/>
    <property type="match status" value="2"/>
</dbReference>
<proteinExistence type="predicted"/>
<organism evidence="3 4">
    <name type="scientific">Chthonomonas calidirosea (strain DSM 23976 / ICMP 18418 / T49)</name>
    <dbReference type="NCBI Taxonomy" id="1303518"/>
    <lineage>
        <taxon>Bacteria</taxon>
        <taxon>Bacillati</taxon>
        <taxon>Armatimonadota</taxon>
        <taxon>Chthonomonadia</taxon>
        <taxon>Chthonomonadales</taxon>
        <taxon>Chthonomonadaceae</taxon>
        <taxon>Chthonomonas</taxon>
    </lineage>
</organism>
<dbReference type="InParanoid" id="S0EUK7"/>
<dbReference type="PATRIC" id="fig|1303518.3.peg.185"/>
<dbReference type="AlphaFoldDB" id="S0EUK7"/>
<keyword evidence="4" id="KW-1185">Reference proteome</keyword>
<dbReference type="InterPro" id="IPR039448">
    <property type="entry name" value="Beta_helix"/>
</dbReference>
<evidence type="ECO:0000313" key="4">
    <source>
        <dbReference type="Proteomes" id="UP000014227"/>
    </source>
</evidence>
<dbReference type="SUPFAM" id="SSF51126">
    <property type="entry name" value="Pectin lyase-like"/>
    <property type="match status" value="1"/>
</dbReference>
<dbReference type="HOGENOM" id="CLU_013461_0_0_0"/>
<name>S0EUK7_CHTCT</name>
<dbReference type="OrthoDB" id="9763537at2"/>
<keyword evidence="3" id="KW-0456">Lyase</keyword>
<dbReference type="RefSeq" id="WP_016481586.1">
    <property type="nucleotide sequence ID" value="NC_021487.1"/>
</dbReference>
<dbReference type="SMART" id="SM00710">
    <property type="entry name" value="PbH1"/>
    <property type="match status" value="7"/>
</dbReference>
<dbReference type="EMBL" id="HF951689">
    <property type="protein sequence ID" value="CCW34022.1"/>
    <property type="molecule type" value="Genomic_DNA"/>
</dbReference>
<protein>
    <submittedName>
        <fullName evidence="3">Putative pectin lyase</fullName>
    </submittedName>
</protein>
<dbReference type="InterPro" id="IPR011050">
    <property type="entry name" value="Pectin_lyase_fold/virulence"/>
</dbReference>
<keyword evidence="1" id="KW-0732">Signal</keyword>
<sequence>MAIWKTLPFGSFSLLLMLTSMHCFATMNFYVSPNGNDAWSGRFPSPNRTRTDGPFATLFKAQQAVRAFKRQHPSLKEGITVWIEGGRYELRQPLTLTREDGGTAQAPVRYAAWHHQTVSITGGKLISRWQPITDPHILERLPAAARDHVLQCDLRSQGIQDFGQLTRRGFGLPIVPTPLELFFRGEPMQLARWPLHGYATITSTPAGPQGGEFGYAGNEPSRWRNDQDIWVHGYWTFDWADSYEKIASIDTAQHLIHTVPPHGVYGYQVGSRWYALNVLEELAAPGEYYLDRNTGLLYFWPPAPIREGDTEVSILQTPLITLSDASHIILDGLTIECGRGCGVQIVGGDHNLLIHCTLRNLGEYAVSIGDDTQNYQNAIYANTLLNRQSGSHNGIEECAIYNTGSGGVFLGGGDRQTLTPGGNFVIGCTIHDYNRWDFTYRAGVNIDGVGNLIAYNAIYNAPHNAILLSGNNHLIEFNDIHDVCLDTGDAGAFYMGRDLSMRGNTVRYNYFHNIEPHIQRANAFEGVQSVYLDDCASGTTVYGNIFFHAGCAVMIGGGRDNSVENNLFLYCDPAVHVDARGLSWAKDWFNGKDPVLISRLEAVHYNQPPYSIAYPHLANILQDDPAVPKYNEIVHNICVGGTWIRWLDGMNDRIVTVKDNLVTTDPGFLTPQAPEKSGFELLAHSPALRMGFRPIPFNQIGPKGFTSSR</sequence>
<dbReference type="KEGG" id="ccz:CCALI_00184"/>
<dbReference type="PANTHER" id="PTHR36453:SF1">
    <property type="entry name" value="RIGHT HANDED BETA HELIX DOMAIN-CONTAINING PROTEIN"/>
    <property type="match status" value="1"/>
</dbReference>